<reference evidence="4 5" key="1">
    <citation type="submission" date="2016-10" db="EMBL/GenBank/DDBJ databases">
        <authorList>
            <person name="de Groot N.N."/>
        </authorList>
    </citation>
    <scope>NUCLEOTIDE SEQUENCE [LARGE SCALE GENOMIC DNA]</scope>
    <source>
        <strain evidence="4 5">DSM 19886</strain>
    </source>
</reference>
<keyword evidence="2" id="KW-0732">Signal</keyword>
<dbReference type="InterPro" id="IPR028081">
    <property type="entry name" value="Leu-bd"/>
</dbReference>
<evidence type="ECO:0000313" key="5">
    <source>
        <dbReference type="Proteomes" id="UP000199440"/>
    </source>
</evidence>
<gene>
    <name evidence="4" type="ORF">SAMN04488514_101959</name>
</gene>
<accession>A0A1G9KEE8</accession>
<evidence type="ECO:0000259" key="3">
    <source>
        <dbReference type="Pfam" id="PF13458"/>
    </source>
</evidence>
<keyword evidence="5" id="KW-1185">Reference proteome</keyword>
<dbReference type="EMBL" id="FNGV01000001">
    <property type="protein sequence ID" value="SDL48081.1"/>
    <property type="molecule type" value="Genomic_DNA"/>
</dbReference>
<dbReference type="STRING" id="192904.SAMN04488514_101959"/>
<evidence type="ECO:0000256" key="1">
    <source>
        <dbReference type="ARBA" id="ARBA00010062"/>
    </source>
</evidence>
<name>A0A1G9KEE8_9FLAO</name>
<dbReference type="PANTHER" id="PTHR30483:SF6">
    <property type="entry name" value="PERIPLASMIC BINDING PROTEIN OF ABC TRANSPORTER FOR NATURAL AMINO ACIDS"/>
    <property type="match status" value="1"/>
</dbReference>
<comment type="similarity">
    <text evidence="1">Belongs to the leucine-binding protein family.</text>
</comment>
<dbReference type="Gene3D" id="3.40.50.2300">
    <property type="match status" value="2"/>
</dbReference>
<protein>
    <submittedName>
        <fullName evidence="4">Amino acid/amide ABC transporter substrate-binding protein, HAAT family</fullName>
    </submittedName>
</protein>
<dbReference type="PANTHER" id="PTHR30483">
    <property type="entry name" value="LEUCINE-SPECIFIC-BINDING PROTEIN"/>
    <property type="match status" value="1"/>
</dbReference>
<dbReference type="PROSITE" id="PS51257">
    <property type="entry name" value="PROKAR_LIPOPROTEIN"/>
    <property type="match status" value="1"/>
</dbReference>
<dbReference type="AlphaFoldDB" id="A0A1G9KEE8"/>
<sequence>MEHIGLKMFVILTLLVSLIGCKESKSEEINIGYIGPLSKRATDLGIGPSNALQLAVDQYNASRSDDALKVNLFIEDDQWEKDNALPAYHKLRKEHDIDIVYISNTDGTIALQDAILKDQVILINPLNSDALLSSLNQNTFKIAKATEEANGLIAIRIIELGLKKVLVLTYPNDYMSRAATSCKSLLDNVGVENKVTLVGKDETDFKDELQTAKDAGVDAYVFFGYKEFGFAMKQARDLGIEAPFFGSTVLLDPEFFSNSEGTIIGTECSFFTPADGNYVLADEFMDSYKNKFGSSPVSVWPAMQAYDAMNMVLQEIANITETKNRNEAFDDWLRNRLFDISYYQGVCGNISIAEDGASRGIYFSLYQYASEGKLSKVRR</sequence>
<evidence type="ECO:0000313" key="4">
    <source>
        <dbReference type="EMBL" id="SDL48081.1"/>
    </source>
</evidence>
<dbReference type="InterPro" id="IPR028082">
    <property type="entry name" value="Peripla_BP_I"/>
</dbReference>
<evidence type="ECO:0000256" key="2">
    <source>
        <dbReference type="ARBA" id="ARBA00022729"/>
    </source>
</evidence>
<dbReference type="SUPFAM" id="SSF53822">
    <property type="entry name" value="Periplasmic binding protein-like I"/>
    <property type="match status" value="1"/>
</dbReference>
<organism evidence="4 5">
    <name type="scientific">Kriegella aquimaris</name>
    <dbReference type="NCBI Taxonomy" id="192904"/>
    <lineage>
        <taxon>Bacteria</taxon>
        <taxon>Pseudomonadati</taxon>
        <taxon>Bacteroidota</taxon>
        <taxon>Flavobacteriia</taxon>
        <taxon>Flavobacteriales</taxon>
        <taxon>Flavobacteriaceae</taxon>
        <taxon>Kriegella</taxon>
    </lineage>
</organism>
<dbReference type="Proteomes" id="UP000199440">
    <property type="component" value="Unassembled WGS sequence"/>
</dbReference>
<dbReference type="Pfam" id="PF13458">
    <property type="entry name" value="Peripla_BP_6"/>
    <property type="match status" value="1"/>
</dbReference>
<proteinExistence type="inferred from homology"/>
<feature type="domain" description="Leucine-binding protein" evidence="3">
    <location>
        <begin position="28"/>
        <end position="355"/>
    </location>
</feature>
<dbReference type="InterPro" id="IPR051010">
    <property type="entry name" value="BCAA_transport"/>
</dbReference>